<dbReference type="Proteomes" id="UP000823775">
    <property type="component" value="Unassembled WGS sequence"/>
</dbReference>
<gene>
    <name evidence="1" type="ORF">HAX54_044138</name>
</gene>
<evidence type="ECO:0000313" key="2">
    <source>
        <dbReference type="Proteomes" id="UP000823775"/>
    </source>
</evidence>
<organism evidence="1 2">
    <name type="scientific">Datura stramonium</name>
    <name type="common">Jimsonweed</name>
    <name type="synonym">Common thornapple</name>
    <dbReference type="NCBI Taxonomy" id="4076"/>
    <lineage>
        <taxon>Eukaryota</taxon>
        <taxon>Viridiplantae</taxon>
        <taxon>Streptophyta</taxon>
        <taxon>Embryophyta</taxon>
        <taxon>Tracheophyta</taxon>
        <taxon>Spermatophyta</taxon>
        <taxon>Magnoliopsida</taxon>
        <taxon>eudicotyledons</taxon>
        <taxon>Gunneridae</taxon>
        <taxon>Pentapetalae</taxon>
        <taxon>asterids</taxon>
        <taxon>lamiids</taxon>
        <taxon>Solanales</taxon>
        <taxon>Solanaceae</taxon>
        <taxon>Solanoideae</taxon>
        <taxon>Datureae</taxon>
        <taxon>Datura</taxon>
    </lineage>
</organism>
<reference evidence="1 2" key="1">
    <citation type="journal article" date="2021" name="BMC Genomics">
        <title>Datura genome reveals duplications of psychoactive alkaloid biosynthetic genes and high mutation rate following tissue culture.</title>
        <authorList>
            <person name="Rajewski A."/>
            <person name="Carter-House D."/>
            <person name="Stajich J."/>
            <person name="Litt A."/>
        </authorList>
    </citation>
    <scope>NUCLEOTIDE SEQUENCE [LARGE SCALE GENOMIC DNA]</scope>
    <source>
        <strain evidence="1">AR-01</strain>
    </source>
</reference>
<sequence length="152" mass="17326">MKVRIRLEVRKSSTPGIKSSSESLNTFRNLIAAENEAEISAYRFLENGAYYNLPPQNTPGDYAALVHENFNSAINVAHFRSIFDREYFELQNSKTTEPTGFTPGEQDPEQRPQQFGRYLEKGFSTQCILYVLKFVEVSQWCNAVDFLGKGGR</sequence>
<evidence type="ECO:0000313" key="1">
    <source>
        <dbReference type="EMBL" id="MCE2056163.1"/>
    </source>
</evidence>
<name>A0ABS8W6Q7_DATST</name>
<protein>
    <submittedName>
        <fullName evidence="1">Uncharacterized protein</fullName>
    </submittedName>
</protein>
<comment type="caution">
    <text evidence="1">The sequence shown here is derived from an EMBL/GenBank/DDBJ whole genome shotgun (WGS) entry which is preliminary data.</text>
</comment>
<accession>A0ABS8W6Q7</accession>
<proteinExistence type="predicted"/>
<dbReference type="EMBL" id="JACEIK010006691">
    <property type="protein sequence ID" value="MCE2056163.1"/>
    <property type="molecule type" value="Genomic_DNA"/>
</dbReference>
<keyword evidence="2" id="KW-1185">Reference proteome</keyword>